<comment type="caution">
    <text evidence="8">The sequence shown here is derived from an EMBL/GenBank/DDBJ whole genome shotgun (WGS) entry which is preliminary data.</text>
</comment>
<evidence type="ECO:0000256" key="5">
    <source>
        <dbReference type="RuleBase" id="RU364032"/>
    </source>
</evidence>
<evidence type="ECO:0000259" key="7">
    <source>
        <dbReference type="Pfam" id="PF17403"/>
    </source>
</evidence>
<feature type="domain" description="Nrap protein" evidence="7">
    <location>
        <begin position="132"/>
        <end position="213"/>
    </location>
</feature>
<proteinExistence type="inferred from homology"/>
<dbReference type="GO" id="GO:0032040">
    <property type="term" value="C:small-subunit processome"/>
    <property type="evidence" value="ECO:0007669"/>
    <property type="project" value="TreeGrafter"/>
</dbReference>
<comment type="similarity">
    <text evidence="2 5">Belongs to the NRAP family.</text>
</comment>
<dbReference type="Proteomes" id="UP000187609">
    <property type="component" value="Unassembled WGS sequence"/>
</dbReference>
<evidence type="ECO:0008006" key="10">
    <source>
        <dbReference type="Google" id="ProtNLM"/>
    </source>
</evidence>
<evidence type="ECO:0000256" key="4">
    <source>
        <dbReference type="ARBA" id="ARBA00023242"/>
    </source>
</evidence>
<dbReference type="GO" id="GO:0032545">
    <property type="term" value="C:CURI complex"/>
    <property type="evidence" value="ECO:0007669"/>
    <property type="project" value="TreeGrafter"/>
</dbReference>
<keyword evidence="3 5" id="KW-0694">RNA-binding</keyword>
<dbReference type="EMBL" id="MJEQ01015577">
    <property type="protein sequence ID" value="OIT18866.1"/>
    <property type="molecule type" value="Genomic_DNA"/>
</dbReference>
<dbReference type="STRING" id="49451.A0A1J6JM79"/>
<organism evidence="8 9">
    <name type="scientific">Nicotiana attenuata</name>
    <name type="common">Coyote tobacco</name>
    <dbReference type="NCBI Taxonomy" id="49451"/>
    <lineage>
        <taxon>Eukaryota</taxon>
        <taxon>Viridiplantae</taxon>
        <taxon>Streptophyta</taxon>
        <taxon>Embryophyta</taxon>
        <taxon>Tracheophyta</taxon>
        <taxon>Spermatophyta</taxon>
        <taxon>Magnoliopsida</taxon>
        <taxon>eudicotyledons</taxon>
        <taxon>Gunneridae</taxon>
        <taxon>Pentapetalae</taxon>
        <taxon>asterids</taxon>
        <taxon>lamiids</taxon>
        <taxon>Solanales</taxon>
        <taxon>Solanaceae</taxon>
        <taxon>Nicotianoideae</taxon>
        <taxon>Nicotianeae</taxon>
        <taxon>Nicotiana</taxon>
    </lineage>
</organism>
<dbReference type="AlphaFoldDB" id="A0A1J6JM79"/>
<dbReference type="Gramene" id="OIT18866">
    <property type="protein sequence ID" value="OIT18866"/>
    <property type="gene ID" value="A4A49_56371"/>
</dbReference>
<dbReference type="SMR" id="A0A1J6JM79"/>
<dbReference type="Gene3D" id="1.10.1410.10">
    <property type="match status" value="1"/>
</dbReference>
<gene>
    <name evidence="8" type="ORF">A4A49_56371</name>
</gene>
<sequence length="263" mass="30740">ECFYEKDYLNYRYHAKRFLYLCKIKEQLKQSPLIRAVRWSSFQNEARKPILLIYPAVKLIGNAEFVVRIIPTATSLFSATKLRLERNNIRNLKQGDALQATPRYNNSILEDMFLEGNAEFVKRTFSGWKELGEALILLKVWARQRSSIYAHDCLNGFLISVVLAFLATKPGRHHINSSMNTMQIFRITVDFIATSKTWDKGLFIQPQHEKASNKVNCFAMFGDYKLLEEDILTKKKCARDYKKMYLCFMINSYGKSFKDLIKK</sequence>
<reference evidence="8" key="1">
    <citation type="submission" date="2016-11" db="EMBL/GenBank/DDBJ databases">
        <title>The genome of Nicotiana attenuata.</title>
        <authorList>
            <person name="Xu S."/>
            <person name="Brockmoeller T."/>
            <person name="Gaquerel E."/>
            <person name="Navarro A."/>
            <person name="Kuhl H."/>
            <person name="Gase K."/>
            <person name="Ling Z."/>
            <person name="Zhou W."/>
            <person name="Kreitzer C."/>
            <person name="Stanke M."/>
            <person name="Tang H."/>
            <person name="Lyons E."/>
            <person name="Pandey P."/>
            <person name="Pandey S.P."/>
            <person name="Timmermann B."/>
            <person name="Baldwin I.T."/>
        </authorList>
    </citation>
    <scope>NUCLEOTIDE SEQUENCE [LARGE SCALE GENOMIC DNA]</scope>
    <source>
        <strain evidence="8">UT</strain>
    </source>
</reference>
<feature type="non-terminal residue" evidence="8">
    <location>
        <position position="1"/>
    </location>
</feature>
<dbReference type="InterPro" id="IPR035367">
    <property type="entry name" value="Nrap_D2"/>
</dbReference>
<evidence type="ECO:0000313" key="9">
    <source>
        <dbReference type="Proteomes" id="UP000187609"/>
    </source>
</evidence>
<feature type="domain" description="Nrap protein" evidence="6">
    <location>
        <begin position="1"/>
        <end position="125"/>
    </location>
</feature>
<keyword evidence="9" id="KW-1185">Reference proteome</keyword>
<dbReference type="InterPro" id="IPR035082">
    <property type="entry name" value="Nrap_D1"/>
</dbReference>
<dbReference type="GO" id="GO:0006364">
    <property type="term" value="P:rRNA processing"/>
    <property type="evidence" value="ECO:0007669"/>
    <property type="project" value="TreeGrafter"/>
</dbReference>
<dbReference type="GO" id="GO:0003723">
    <property type="term" value="F:RNA binding"/>
    <property type="evidence" value="ECO:0007669"/>
    <property type="project" value="UniProtKB-KW"/>
</dbReference>
<dbReference type="PANTHER" id="PTHR17972:SF0">
    <property type="entry name" value="NUCLEOLAR PROTEIN 6"/>
    <property type="match status" value="1"/>
</dbReference>
<dbReference type="Pfam" id="PF17403">
    <property type="entry name" value="Nrap_D2"/>
    <property type="match status" value="1"/>
</dbReference>
<accession>A0A1J6JM79</accession>
<keyword evidence="4 5" id="KW-0539">Nucleus</keyword>
<evidence type="ECO:0000313" key="8">
    <source>
        <dbReference type="EMBL" id="OIT18866.1"/>
    </source>
</evidence>
<evidence type="ECO:0000256" key="3">
    <source>
        <dbReference type="ARBA" id="ARBA00022884"/>
    </source>
</evidence>
<dbReference type="InterPro" id="IPR005554">
    <property type="entry name" value="NOL6/Upt22"/>
</dbReference>
<protein>
    <recommendedName>
        <fullName evidence="10">Nucleolar protein 6</fullName>
    </recommendedName>
</protein>
<dbReference type="Pfam" id="PF03813">
    <property type="entry name" value="Nrap"/>
    <property type="match status" value="1"/>
</dbReference>
<name>A0A1J6JM79_NICAT</name>
<evidence type="ECO:0000256" key="2">
    <source>
        <dbReference type="ARBA" id="ARBA00006674"/>
    </source>
</evidence>
<evidence type="ECO:0000256" key="1">
    <source>
        <dbReference type="ARBA" id="ARBA00004604"/>
    </source>
</evidence>
<dbReference type="GO" id="GO:0034456">
    <property type="term" value="C:UTP-C complex"/>
    <property type="evidence" value="ECO:0007669"/>
    <property type="project" value="TreeGrafter"/>
</dbReference>
<evidence type="ECO:0000259" key="6">
    <source>
        <dbReference type="Pfam" id="PF03813"/>
    </source>
</evidence>
<dbReference type="PANTHER" id="PTHR17972">
    <property type="entry name" value="NUCLEOLAR RNA-ASSOCIATED PROTEIN"/>
    <property type="match status" value="1"/>
</dbReference>
<dbReference type="GO" id="GO:0006409">
    <property type="term" value="P:tRNA export from nucleus"/>
    <property type="evidence" value="ECO:0007669"/>
    <property type="project" value="TreeGrafter"/>
</dbReference>
<comment type="subcellular location">
    <subcellularLocation>
        <location evidence="1 5">Nucleus</location>
        <location evidence="1 5">Nucleolus</location>
    </subcellularLocation>
</comment>